<comment type="cofactor">
    <cofactor evidence="1 4">
        <name>pyridoxal 5'-phosphate</name>
        <dbReference type="ChEBI" id="CHEBI:597326"/>
    </cofactor>
</comment>
<comment type="pathway">
    <text evidence="4">Amino-acid biosynthesis; D-alanine biosynthesis; D-alanine from L-alanine: step 1/1.</text>
</comment>
<feature type="binding site" evidence="4">
    <location>
        <position position="318"/>
    </location>
    <ligand>
        <name>substrate</name>
    </ligand>
</feature>
<dbReference type="Pfam" id="PF01168">
    <property type="entry name" value="Ala_racemase_N"/>
    <property type="match status" value="1"/>
</dbReference>
<comment type="function">
    <text evidence="4">Catalyzes the interconversion of L-alanine and D-alanine. May also act on other amino acids.</text>
</comment>
<dbReference type="Gene3D" id="3.20.20.10">
    <property type="entry name" value="Alanine racemase"/>
    <property type="match status" value="1"/>
</dbReference>
<keyword evidence="2 4" id="KW-0663">Pyridoxal phosphate</keyword>
<dbReference type="EC" id="5.1.1.1" evidence="4"/>
<dbReference type="SMART" id="SM01005">
    <property type="entry name" value="Ala_racemase_C"/>
    <property type="match status" value="1"/>
</dbReference>
<dbReference type="PROSITE" id="PS00395">
    <property type="entry name" value="ALANINE_RACEMASE"/>
    <property type="match status" value="1"/>
</dbReference>
<dbReference type="Pfam" id="PF00842">
    <property type="entry name" value="Ala_racemase_C"/>
    <property type="match status" value="1"/>
</dbReference>
<feature type="active site" description="Proton acceptor; specific for L-alanine" evidence="4">
    <location>
        <position position="271"/>
    </location>
</feature>
<comment type="catalytic activity">
    <reaction evidence="4">
        <text>L-alanine = D-alanine</text>
        <dbReference type="Rhea" id="RHEA:20249"/>
        <dbReference type="ChEBI" id="CHEBI:57416"/>
        <dbReference type="ChEBI" id="CHEBI:57972"/>
        <dbReference type="EC" id="5.1.1.1"/>
    </reaction>
</comment>
<dbReference type="InterPro" id="IPR001608">
    <property type="entry name" value="Ala_racemase_N"/>
</dbReference>
<dbReference type="SUPFAM" id="SSF51419">
    <property type="entry name" value="PLP-binding barrel"/>
    <property type="match status" value="1"/>
</dbReference>
<feature type="modified residue" description="N6-(pyridoxal phosphate)lysine" evidence="4">
    <location>
        <position position="47"/>
    </location>
</feature>
<dbReference type="Gene3D" id="2.40.37.10">
    <property type="entry name" value="Lyase, Ornithine Decarboxylase, Chain A, domain 1"/>
    <property type="match status" value="1"/>
</dbReference>
<dbReference type="InterPro" id="IPR029066">
    <property type="entry name" value="PLP-binding_barrel"/>
</dbReference>
<comment type="caution">
    <text evidence="6">The sequence shown here is derived from an EMBL/GenBank/DDBJ whole genome shotgun (WGS) entry which is preliminary data.</text>
</comment>
<dbReference type="InterPro" id="IPR009006">
    <property type="entry name" value="Ala_racemase/Decarboxylase_C"/>
</dbReference>
<sequence>MTDTTTSQIIGRHRPTIAHINLAAIRHNIQAELQRAKPGTEMFAVIKANGYGHGLVEMARATLAAGATGLCVAILDEALVLREAGITAPILVLGVTPVTWAQIACEHNIALTVGDQQWLTDAAPMLTGQLRIHLALDTGMGRIGFQKPTELADGLTVLAQYPNKFNFEGIFTHFATADEADHRYFDHQVQRWQAMMAVVPRRPRYVHVSNTATSLWHEACNGNMIRFGVGIYGLNPSGGSLTSPYPLEPALRLTTRLAFVKRLAAGDSVSYGATYTARHDEWIGTLPIGYADGYPRRMQGFYVLVDGQRCEIVGRVCMDQLMVRLPREYPVDALVTLIGEDGAETITMQDIATYAGTIHYEIATNLNMRIQRVYEN</sequence>
<dbReference type="PANTHER" id="PTHR30511">
    <property type="entry name" value="ALANINE RACEMASE"/>
    <property type="match status" value="1"/>
</dbReference>
<dbReference type="RefSeq" id="WP_407883395.1">
    <property type="nucleotide sequence ID" value="NZ_BQXO01000002.1"/>
</dbReference>
<keyword evidence="3 4" id="KW-0413">Isomerase</keyword>
<gene>
    <name evidence="6" type="primary">alr</name>
    <name evidence="6" type="ORF">JCM31185_11170</name>
</gene>
<name>A0ABQ5JMT1_9LACO</name>
<evidence type="ECO:0000256" key="4">
    <source>
        <dbReference type="HAMAP-Rule" id="MF_01201"/>
    </source>
</evidence>
<evidence type="ECO:0000313" key="7">
    <source>
        <dbReference type="Proteomes" id="UP001628078"/>
    </source>
</evidence>
<dbReference type="Proteomes" id="UP001628078">
    <property type="component" value="Unassembled WGS sequence"/>
</dbReference>
<evidence type="ECO:0000256" key="1">
    <source>
        <dbReference type="ARBA" id="ARBA00001933"/>
    </source>
</evidence>
<evidence type="ECO:0000256" key="2">
    <source>
        <dbReference type="ARBA" id="ARBA00022898"/>
    </source>
</evidence>
<reference evidence="6 7" key="1">
    <citation type="submission" date="2022-03" db="EMBL/GenBank/DDBJ databases">
        <title>Draft genome sequence of Furfurilactobacillus curtus JCM 31185.</title>
        <authorList>
            <person name="Suzuki S."/>
            <person name="Endo A."/>
            <person name="Kajikawa A."/>
        </authorList>
    </citation>
    <scope>NUCLEOTIDE SEQUENCE [LARGE SCALE GENOMIC DNA]</scope>
    <source>
        <strain evidence="6 7">JCM 31185</strain>
    </source>
</reference>
<dbReference type="PANTHER" id="PTHR30511:SF0">
    <property type="entry name" value="ALANINE RACEMASE, CATABOLIC-RELATED"/>
    <property type="match status" value="1"/>
</dbReference>
<dbReference type="InterPro" id="IPR011079">
    <property type="entry name" value="Ala_racemase_C"/>
</dbReference>
<feature type="binding site" evidence="4">
    <location>
        <position position="142"/>
    </location>
    <ligand>
        <name>substrate</name>
    </ligand>
</feature>
<dbReference type="SUPFAM" id="SSF50621">
    <property type="entry name" value="Alanine racemase C-terminal domain-like"/>
    <property type="match status" value="1"/>
</dbReference>
<evidence type="ECO:0000256" key="3">
    <source>
        <dbReference type="ARBA" id="ARBA00023235"/>
    </source>
</evidence>
<accession>A0ABQ5JMT1</accession>
<feature type="active site" description="Proton acceptor; specific for D-alanine" evidence="4">
    <location>
        <position position="47"/>
    </location>
</feature>
<proteinExistence type="inferred from homology"/>
<dbReference type="EMBL" id="BQXO01000002">
    <property type="protein sequence ID" value="GKT05829.1"/>
    <property type="molecule type" value="Genomic_DNA"/>
</dbReference>
<keyword evidence="7" id="KW-1185">Reference proteome</keyword>
<dbReference type="InterPro" id="IPR000821">
    <property type="entry name" value="Ala_racemase"/>
</dbReference>
<protein>
    <recommendedName>
        <fullName evidence="4">Alanine racemase</fullName>
        <ecNumber evidence="4">5.1.1.1</ecNumber>
    </recommendedName>
</protein>
<evidence type="ECO:0000313" key="6">
    <source>
        <dbReference type="EMBL" id="GKT05829.1"/>
    </source>
</evidence>
<comment type="similarity">
    <text evidence="4">Belongs to the alanine racemase family.</text>
</comment>
<dbReference type="PRINTS" id="PR00992">
    <property type="entry name" value="ALARACEMASE"/>
</dbReference>
<evidence type="ECO:0000259" key="5">
    <source>
        <dbReference type="SMART" id="SM01005"/>
    </source>
</evidence>
<dbReference type="HAMAP" id="MF_01201">
    <property type="entry name" value="Ala_racemase"/>
    <property type="match status" value="1"/>
</dbReference>
<feature type="domain" description="Alanine racemase C-terminal" evidence="5">
    <location>
        <begin position="250"/>
        <end position="375"/>
    </location>
</feature>
<dbReference type="CDD" id="cd00430">
    <property type="entry name" value="PLPDE_III_AR"/>
    <property type="match status" value="1"/>
</dbReference>
<organism evidence="6 7">
    <name type="scientific">Furfurilactobacillus curtus</name>
    <dbReference type="NCBI Taxonomy" id="1746200"/>
    <lineage>
        <taxon>Bacteria</taxon>
        <taxon>Bacillati</taxon>
        <taxon>Bacillota</taxon>
        <taxon>Bacilli</taxon>
        <taxon>Lactobacillales</taxon>
        <taxon>Lactobacillaceae</taxon>
        <taxon>Furfurilactobacillus</taxon>
    </lineage>
</organism>
<dbReference type="InterPro" id="IPR020622">
    <property type="entry name" value="Ala_racemase_pyridoxalP-BS"/>
</dbReference>
<dbReference type="NCBIfam" id="TIGR00492">
    <property type="entry name" value="alr"/>
    <property type="match status" value="1"/>
</dbReference>